<accession>A0AA40EAB2</accession>
<feature type="domain" description="Small EDRK-rich factor-like N-terminal" evidence="2">
    <location>
        <begin position="1"/>
        <end position="37"/>
    </location>
</feature>
<evidence type="ECO:0000256" key="1">
    <source>
        <dbReference type="SAM" id="MobiDB-lite"/>
    </source>
</evidence>
<reference evidence="3" key="1">
    <citation type="submission" date="2023-06" db="EMBL/GenBank/DDBJ databases">
        <title>Genome-scale phylogeny and comparative genomics of the fungal order Sordariales.</title>
        <authorList>
            <consortium name="Lawrence Berkeley National Laboratory"/>
            <person name="Hensen N."/>
            <person name="Bonometti L."/>
            <person name="Westerberg I."/>
            <person name="Brannstrom I.O."/>
            <person name="Guillou S."/>
            <person name="Cros-Aarteil S."/>
            <person name="Calhoun S."/>
            <person name="Haridas S."/>
            <person name="Kuo A."/>
            <person name="Mondo S."/>
            <person name="Pangilinan J."/>
            <person name="Riley R."/>
            <person name="Labutti K."/>
            <person name="Andreopoulos B."/>
            <person name="Lipzen A."/>
            <person name="Chen C."/>
            <person name="Yanf M."/>
            <person name="Daum C."/>
            <person name="Ng V."/>
            <person name="Clum A."/>
            <person name="Steindorff A."/>
            <person name="Ohm R."/>
            <person name="Martin F."/>
            <person name="Silar P."/>
            <person name="Natvig D."/>
            <person name="Lalanne C."/>
            <person name="Gautier V."/>
            <person name="Ament-Velasquez S.L."/>
            <person name="Kruys A."/>
            <person name="Hutchinson M.I."/>
            <person name="Powell A.J."/>
            <person name="Barry K."/>
            <person name="Miller A.N."/>
            <person name="Grigoriev I.V."/>
            <person name="Debuchy R."/>
            <person name="Gladieux P."/>
            <person name="Thoren M.H."/>
            <person name="Johannesson H."/>
        </authorList>
    </citation>
    <scope>NUCLEOTIDE SEQUENCE</scope>
    <source>
        <strain evidence="3">CBS 540.89</strain>
    </source>
</reference>
<dbReference type="Proteomes" id="UP001172159">
    <property type="component" value="Unassembled WGS sequence"/>
</dbReference>
<evidence type="ECO:0000313" key="3">
    <source>
        <dbReference type="EMBL" id="KAK0732635.1"/>
    </source>
</evidence>
<dbReference type="EMBL" id="JAUKTV010000008">
    <property type="protein sequence ID" value="KAK0732635.1"/>
    <property type="molecule type" value="Genomic_DNA"/>
</dbReference>
<protein>
    <recommendedName>
        <fullName evidence="2">Small EDRK-rich factor-like N-terminal domain-containing protein</fullName>
    </recommendedName>
</protein>
<feature type="region of interest" description="Disordered" evidence="1">
    <location>
        <begin position="1"/>
        <end position="31"/>
    </location>
</feature>
<dbReference type="Pfam" id="PF04419">
    <property type="entry name" value="SERF-like_N"/>
    <property type="match status" value="1"/>
</dbReference>
<keyword evidence="4" id="KW-1185">Reference proteome</keyword>
<comment type="caution">
    <text evidence="3">The sequence shown here is derived from an EMBL/GenBank/DDBJ whole genome shotgun (WGS) entry which is preliminary data.</text>
</comment>
<organism evidence="3 4">
    <name type="scientific">Apiosordaria backusii</name>
    <dbReference type="NCBI Taxonomy" id="314023"/>
    <lineage>
        <taxon>Eukaryota</taxon>
        <taxon>Fungi</taxon>
        <taxon>Dikarya</taxon>
        <taxon>Ascomycota</taxon>
        <taxon>Pezizomycotina</taxon>
        <taxon>Sordariomycetes</taxon>
        <taxon>Sordariomycetidae</taxon>
        <taxon>Sordariales</taxon>
        <taxon>Lasiosphaeriaceae</taxon>
        <taxon>Apiosordaria</taxon>
    </lineage>
</organism>
<dbReference type="InterPro" id="IPR007513">
    <property type="entry name" value="SERF-like_N"/>
</dbReference>
<proteinExistence type="predicted"/>
<feature type="compositionally biased region" description="Basic and acidic residues" evidence="1">
    <location>
        <begin position="1"/>
        <end position="15"/>
    </location>
</feature>
<name>A0AA40EAB2_9PEZI</name>
<gene>
    <name evidence="3" type="ORF">B0T21DRAFT_369356</name>
</gene>
<sequence length="192" mass="21731">MARGNQRDKAREAAQKKAAAQKKGHNMSGSELAKAKELAAQKMREKQAAGMYHSPSFLSHLLFQFLTGISSRRKEGRRSRHWQEVINNSEPTTRKKEKDTNSLSTRGHIQDTQILLQTPTRYPPPKTIRIQRSLGSLLFSITTKNTTFLLHERRVRNLCHRGRKGRWEGSMAGKDYKHLSGAGKGGGKCFFS</sequence>
<feature type="region of interest" description="Disordered" evidence="1">
    <location>
        <begin position="73"/>
        <end position="106"/>
    </location>
</feature>
<evidence type="ECO:0000313" key="4">
    <source>
        <dbReference type="Proteomes" id="UP001172159"/>
    </source>
</evidence>
<evidence type="ECO:0000259" key="2">
    <source>
        <dbReference type="Pfam" id="PF04419"/>
    </source>
</evidence>
<dbReference type="AlphaFoldDB" id="A0AA40EAB2"/>